<gene>
    <name evidence="1" type="ORF">EMLFYP7_02104</name>
</gene>
<dbReference type="AlphaFoldDB" id="A0A6N3E508"/>
<accession>A0A6N3E508</accession>
<dbReference type="EMBL" id="CACRTZ010000016">
    <property type="protein sequence ID" value="VYU36120.1"/>
    <property type="molecule type" value="Genomic_DNA"/>
</dbReference>
<sequence>MTTPEIIGPLPVVRTRDGYWCHPALEAFYHEREYVEDMEYRQWLADKGPEDALVYQDDDTGSPAEPEWLRQADYSLWSPSIPEGQGWFTGAVYEDENNGPVCIWLRRREASC</sequence>
<protein>
    <submittedName>
        <fullName evidence="1">Uncharacterized protein</fullName>
    </submittedName>
</protein>
<dbReference type="RefSeq" id="WP_156566135.1">
    <property type="nucleotide sequence ID" value="NZ_CACRTZ010000016.1"/>
</dbReference>
<evidence type="ECO:0000313" key="1">
    <source>
        <dbReference type="EMBL" id="VYU36120.1"/>
    </source>
</evidence>
<organism evidence="1">
    <name type="scientific">Phytobacter massiliensis</name>
    <dbReference type="NCBI Taxonomy" id="1485952"/>
    <lineage>
        <taxon>Bacteria</taxon>
        <taxon>Pseudomonadati</taxon>
        <taxon>Pseudomonadota</taxon>
        <taxon>Gammaproteobacteria</taxon>
        <taxon>Enterobacterales</taxon>
        <taxon>Enterobacteriaceae</taxon>
        <taxon>Phytobacter</taxon>
    </lineage>
</organism>
<reference evidence="1" key="1">
    <citation type="submission" date="2019-11" db="EMBL/GenBank/DDBJ databases">
        <authorList>
            <person name="Feng L."/>
        </authorList>
    </citation>
    <scope>NUCLEOTIDE SEQUENCE</scope>
    <source>
        <strain evidence="1">EMassiliensisLFYP7</strain>
    </source>
</reference>
<proteinExistence type="predicted"/>
<name>A0A6N3E508_9ENTR</name>